<dbReference type="RefSeq" id="WP_015458828.1">
    <property type="nucleotide sequence ID" value="NZ_MIPT01000001.1"/>
</dbReference>
<dbReference type="AlphaFoldDB" id="A0A1S1H924"/>
<dbReference type="PROSITE" id="PS51257">
    <property type="entry name" value="PROKAR_LIPOPROTEIN"/>
    <property type="match status" value="1"/>
</dbReference>
<dbReference type="EMBL" id="MIPT01000001">
    <property type="protein sequence ID" value="OHT18146.1"/>
    <property type="molecule type" value="Genomic_DNA"/>
</dbReference>
<evidence type="ECO:0000313" key="3">
    <source>
        <dbReference type="EMBL" id="OHT18146.1"/>
    </source>
</evidence>
<accession>A0A1S1H924</accession>
<comment type="caution">
    <text evidence="3">The sequence shown here is derived from an EMBL/GenBank/DDBJ whole genome shotgun (WGS) entry which is preliminary data.</text>
</comment>
<proteinExistence type="predicted"/>
<organism evidence="3 4">
    <name type="scientific">Edaphosphingomonas haloaromaticamans</name>
    <dbReference type="NCBI Taxonomy" id="653954"/>
    <lineage>
        <taxon>Bacteria</taxon>
        <taxon>Pseudomonadati</taxon>
        <taxon>Pseudomonadota</taxon>
        <taxon>Alphaproteobacteria</taxon>
        <taxon>Sphingomonadales</taxon>
        <taxon>Rhizorhabdaceae</taxon>
        <taxon>Edaphosphingomonas</taxon>
    </lineage>
</organism>
<keyword evidence="2" id="KW-0732">Signal</keyword>
<gene>
    <name evidence="3" type="ORF">BHE75_00115</name>
</gene>
<protein>
    <recommendedName>
        <fullName evidence="5">Argininosuccinate lyase</fullName>
    </recommendedName>
</protein>
<feature type="compositionally biased region" description="Low complexity" evidence="1">
    <location>
        <begin position="39"/>
        <end position="51"/>
    </location>
</feature>
<reference evidence="3 4" key="1">
    <citation type="submission" date="2016-09" db="EMBL/GenBank/DDBJ databases">
        <title>Metabolic pathway, cell adaptation mechanisms and a novel monoxygenase revealed through proteogenomic-transcription analysis of a Sphingomonas haloaromaticamans strain degrading the fungicide ortho-phenylphenol.</title>
        <authorList>
            <person name="Perruchon C."/>
            <person name="Papadopoulou E.S."/>
            <person name="Rousidou C."/>
            <person name="Vasileiadis S."/>
            <person name="Tanou G."/>
            <person name="Amoutzias G."/>
            <person name="Molassiotis A."/>
            <person name="Karpouzas D.G."/>
        </authorList>
    </citation>
    <scope>NUCLEOTIDE SEQUENCE [LARGE SCALE GENOMIC DNA]</scope>
    <source>
        <strain evidence="3 4">P3</strain>
    </source>
</reference>
<feature type="region of interest" description="Disordered" evidence="1">
    <location>
        <begin position="22"/>
        <end position="79"/>
    </location>
</feature>
<dbReference type="Proteomes" id="UP000179467">
    <property type="component" value="Unassembled WGS sequence"/>
</dbReference>
<feature type="compositionally biased region" description="Basic and acidic residues" evidence="1">
    <location>
        <begin position="52"/>
        <end position="79"/>
    </location>
</feature>
<evidence type="ECO:0000313" key="4">
    <source>
        <dbReference type="Proteomes" id="UP000179467"/>
    </source>
</evidence>
<name>A0A1S1H924_9SPHN</name>
<feature type="chain" id="PRO_5010170965" description="Argininosuccinate lyase" evidence="2">
    <location>
        <begin position="23"/>
        <end position="79"/>
    </location>
</feature>
<keyword evidence="4" id="KW-1185">Reference proteome</keyword>
<evidence type="ECO:0008006" key="5">
    <source>
        <dbReference type="Google" id="ProtNLM"/>
    </source>
</evidence>
<feature type="signal peptide" evidence="2">
    <location>
        <begin position="1"/>
        <end position="22"/>
    </location>
</feature>
<evidence type="ECO:0000256" key="2">
    <source>
        <dbReference type="SAM" id="SignalP"/>
    </source>
</evidence>
<evidence type="ECO:0000256" key="1">
    <source>
        <dbReference type="SAM" id="MobiDB-lite"/>
    </source>
</evidence>
<sequence length="79" mass="8714">MRKAAIAIALLATLAACGSREALRPAPGNSLPPKPAMAPTQPTTTDLLTPRPQERPERSEELLRQSEERRDDRFDLPPQ</sequence>